<dbReference type="SUPFAM" id="SSF55545">
    <property type="entry name" value="beta-N-acetylhexosaminidase-like domain"/>
    <property type="match status" value="1"/>
</dbReference>
<organism evidence="7">
    <name type="scientific">marine sediment metagenome</name>
    <dbReference type="NCBI Taxonomy" id="412755"/>
    <lineage>
        <taxon>unclassified sequences</taxon>
        <taxon>metagenomes</taxon>
        <taxon>ecological metagenomes</taxon>
    </lineage>
</organism>
<dbReference type="GO" id="GO:0004563">
    <property type="term" value="F:beta-N-acetylhexosaminidase activity"/>
    <property type="evidence" value="ECO:0007669"/>
    <property type="project" value="UniProtKB-EC"/>
</dbReference>
<proteinExistence type="predicted"/>
<sequence length="257" mass="29253">PENVGIFPIPQKMELLPQNFLLDEQSFIAIPARPSSHDVFLSGFLRAELSDRYGFAIKTKSVSQIEQDKKVILMGTINNALVEAACRANHIDVNDIKQHPESYVLRADSNGVLIAGSDESGAFYGLQSLRQLIRKNGKTVSIRAVKVEDWSYKPFRGIRLYMPGKDNIPFFKRFLRDFMAMYKFNTLILEVSTCMRYDRHPEINTGWIEFGRELRYSRRERPTGPKGEYQDSGNHDAGDGGIVEKEDVADVVRYARG</sequence>
<evidence type="ECO:0000256" key="4">
    <source>
        <dbReference type="ARBA" id="ARBA00023295"/>
    </source>
</evidence>
<evidence type="ECO:0000256" key="2">
    <source>
        <dbReference type="ARBA" id="ARBA00012663"/>
    </source>
</evidence>
<dbReference type="GO" id="GO:0030203">
    <property type="term" value="P:glycosaminoglycan metabolic process"/>
    <property type="evidence" value="ECO:0007669"/>
    <property type="project" value="TreeGrafter"/>
</dbReference>
<dbReference type="PANTHER" id="PTHR22600:SF57">
    <property type="entry name" value="BETA-N-ACETYLHEXOSAMINIDASE"/>
    <property type="match status" value="1"/>
</dbReference>
<accession>X1H2H1</accession>
<evidence type="ECO:0000256" key="3">
    <source>
        <dbReference type="ARBA" id="ARBA00022801"/>
    </source>
</evidence>
<dbReference type="InterPro" id="IPR029018">
    <property type="entry name" value="Hex-like_dom2"/>
</dbReference>
<feature type="non-terminal residue" evidence="7">
    <location>
        <position position="1"/>
    </location>
</feature>
<dbReference type="Gene3D" id="3.30.379.10">
    <property type="entry name" value="Chitobiase/beta-hexosaminidase domain 2-like"/>
    <property type="match status" value="1"/>
</dbReference>
<gene>
    <name evidence="7" type="ORF">S03H2_54152</name>
</gene>
<comment type="caution">
    <text evidence="7">The sequence shown here is derived from an EMBL/GenBank/DDBJ whole genome shotgun (WGS) entry which is preliminary data.</text>
</comment>
<feature type="compositionally biased region" description="Basic and acidic residues" evidence="5">
    <location>
        <begin position="233"/>
        <end position="244"/>
    </location>
</feature>
<dbReference type="InterPro" id="IPR015882">
    <property type="entry name" value="HEX_bac_N"/>
</dbReference>
<dbReference type="PRINTS" id="PR00738">
    <property type="entry name" value="GLHYDRLASE20"/>
</dbReference>
<dbReference type="EMBL" id="BARU01034501">
    <property type="protein sequence ID" value="GAH64366.1"/>
    <property type="molecule type" value="Genomic_DNA"/>
</dbReference>
<dbReference type="AlphaFoldDB" id="X1H2H1"/>
<evidence type="ECO:0000259" key="6">
    <source>
        <dbReference type="Pfam" id="PF02838"/>
    </source>
</evidence>
<dbReference type="EC" id="3.2.1.52" evidence="2"/>
<feature type="non-terminal residue" evidence="7">
    <location>
        <position position="257"/>
    </location>
</feature>
<dbReference type="InterPro" id="IPR025705">
    <property type="entry name" value="Beta_hexosaminidase_sua/sub"/>
</dbReference>
<feature type="region of interest" description="Disordered" evidence="5">
    <location>
        <begin position="219"/>
        <end position="244"/>
    </location>
</feature>
<dbReference type="GO" id="GO:0016020">
    <property type="term" value="C:membrane"/>
    <property type="evidence" value="ECO:0007669"/>
    <property type="project" value="TreeGrafter"/>
</dbReference>
<dbReference type="Pfam" id="PF02838">
    <property type="entry name" value="Glyco_hydro_20b"/>
    <property type="match status" value="1"/>
</dbReference>
<keyword evidence="3" id="KW-0378">Hydrolase</keyword>
<dbReference type="GO" id="GO:0005975">
    <property type="term" value="P:carbohydrate metabolic process"/>
    <property type="evidence" value="ECO:0007669"/>
    <property type="project" value="InterPro"/>
</dbReference>
<evidence type="ECO:0000256" key="1">
    <source>
        <dbReference type="ARBA" id="ARBA00001231"/>
    </source>
</evidence>
<dbReference type="PANTHER" id="PTHR22600">
    <property type="entry name" value="BETA-HEXOSAMINIDASE"/>
    <property type="match status" value="1"/>
</dbReference>
<name>X1H2H1_9ZZZZ</name>
<reference evidence="7" key="1">
    <citation type="journal article" date="2014" name="Front. Microbiol.">
        <title>High frequency of phylogenetically diverse reductive dehalogenase-homologous genes in deep subseafloor sedimentary metagenomes.</title>
        <authorList>
            <person name="Kawai M."/>
            <person name="Futagami T."/>
            <person name="Toyoda A."/>
            <person name="Takaki Y."/>
            <person name="Nishi S."/>
            <person name="Hori S."/>
            <person name="Arai W."/>
            <person name="Tsubouchi T."/>
            <person name="Morono Y."/>
            <person name="Uchiyama I."/>
            <person name="Ito T."/>
            <person name="Fujiyama A."/>
            <person name="Inagaki F."/>
            <person name="Takami H."/>
        </authorList>
    </citation>
    <scope>NUCLEOTIDE SEQUENCE</scope>
    <source>
        <strain evidence="7">Expedition CK06-06</strain>
    </source>
</reference>
<feature type="domain" description="Beta-hexosaminidase bacterial type N-terminal" evidence="6">
    <location>
        <begin position="5"/>
        <end position="150"/>
    </location>
</feature>
<comment type="catalytic activity">
    <reaction evidence="1">
        <text>Hydrolysis of terminal non-reducing N-acetyl-D-hexosamine residues in N-acetyl-beta-D-hexosaminides.</text>
        <dbReference type="EC" id="3.2.1.52"/>
    </reaction>
</comment>
<protein>
    <recommendedName>
        <fullName evidence="2">beta-N-acetylhexosaminidase</fullName>
        <ecNumber evidence="2">3.2.1.52</ecNumber>
    </recommendedName>
</protein>
<evidence type="ECO:0000256" key="5">
    <source>
        <dbReference type="SAM" id="MobiDB-lite"/>
    </source>
</evidence>
<evidence type="ECO:0000313" key="7">
    <source>
        <dbReference type="EMBL" id="GAH64366.1"/>
    </source>
</evidence>
<keyword evidence="4" id="KW-0326">Glycosidase</keyword>